<evidence type="ECO:0000256" key="5">
    <source>
        <dbReference type="ARBA" id="ARBA00023163"/>
    </source>
</evidence>
<dbReference type="InterPro" id="IPR053812">
    <property type="entry name" value="HTH_Sigma70_ECF-like"/>
</dbReference>
<dbReference type="SUPFAM" id="SSF88946">
    <property type="entry name" value="Sigma2 domain of RNA polymerase sigma factors"/>
    <property type="match status" value="1"/>
</dbReference>
<dbReference type="Gene3D" id="1.10.10.10">
    <property type="entry name" value="Winged helix-like DNA-binding domain superfamily/Winged helix DNA-binding domain"/>
    <property type="match status" value="1"/>
</dbReference>
<dbReference type="PANTHER" id="PTHR43133:SF8">
    <property type="entry name" value="RNA POLYMERASE SIGMA FACTOR HI_1459-RELATED"/>
    <property type="match status" value="1"/>
</dbReference>
<comment type="similarity">
    <text evidence="1">Belongs to the sigma-70 factor family. ECF subfamily.</text>
</comment>
<dbReference type="GO" id="GO:0016987">
    <property type="term" value="F:sigma factor activity"/>
    <property type="evidence" value="ECO:0007669"/>
    <property type="project" value="UniProtKB-KW"/>
</dbReference>
<dbReference type="Gene3D" id="1.10.1740.10">
    <property type="match status" value="1"/>
</dbReference>
<evidence type="ECO:0000256" key="2">
    <source>
        <dbReference type="ARBA" id="ARBA00023015"/>
    </source>
</evidence>
<dbReference type="AlphaFoldDB" id="A0A5C6M6J0"/>
<dbReference type="Proteomes" id="UP000321083">
    <property type="component" value="Unassembled WGS sequence"/>
</dbReference>
<feature type="region of interest" description="Disordered" evidence="6">
    <location>
        <begin position="1"/>
        <end position="26"/>
    </location>
</feature>
<dbReference type="InterPro" id="IPR013325">
    <property type="entry name" value="RNA_pol_sigma_r2"/>
</dbReference>
<proteinExistence type="inferred from homology"/>
<reference evidence="8 9" key="1">
    <citation type="submission" date="2019-08" db="EMBL/GenBank/DDBJ databases">
        <title>100 year-old enigma solved: identification of Planctomyces bekefii, the type genus and species of the phylum Planctomycetes.</title>
        <authorList>
            <person name="Svetlana D.N."/>
            <person name="Overmann J."/>
        </authorList>
    </citation>
    <scope>NUCLEOTIDE SEQUENCE [LARGE SCALE GENOMIC DNA]</scope>
    <source>
        <strain evidence="8">Phe10_nw2017</strain>
    </source>
</reference>
<evidence type="ECO:0000256" key="3">
    <source>
        <dbReference type="ARBA" id="ARBA00023082"/>
    </source>
</evidence>
<keyword evidence="5" id="KW-0804">Transcription</keyword>
<keyword evidence="4" id="KW-0238">DNA-binding</keyword>
<dbReference type="SUPFAM" id="SSF88659">
    <property type="entry name" value="Sigma3 and sigma4 domains of RNA polymerase sigma factors"/>
    <property type="match status" value="1"/>
</dbReference>
<dbReference type="GO" id="GO:0006352">
    <property type="term" value="P:DNA-templated transcription initiation"/>
    <property type="evidence" value="ECO:0007669"/>
    <property type="project" value="InterPro"/>
</dbReference>
<dbReference type="NCBIfam" id="TIGR02937">
    <property type="entry name" value="sigma70-ECF"/>
    <property type="match status" value="1"/>
</dbReference>
<evidence type="ECO:0000313" key="9">
    <source>
        <dbReference type="Proteomes" id="UP000321083"/>
    </source>
</evidence>
<keyword evidence="9" id="KW-1185">Reference proteome</keyword>
<feature type="domain" description="RNA polymerase sigma-70 ECF-like HTH" evidence="7">
    <location>
        <begin position="21"/>
        <end position="197"/>
    </location>
</feature>
<evidence type="ECO:0000256" key="4">
    <source>
        <dbReference type="ARBA" id="ARBA00023125"/>
    </source>
</evidence>
<evidence type="ECO:0000313" key="8">
    <source>
        <dbReference type="EMBL" id="TWW09759.1"/>
    </source>
</evidence>
<evidence type="ECO:0000259" key="7">
    <source>
        <dbReference type="Pfam" id="PF07638"/>
    </source>
</evidence>
<dbReference type="Pfam" id="PF07638">
    <property type="entry name" value="Sigma70_ECF"/>
    <property type="match status" value="1"/>
</dbReference>
<sequence length="207" mass="22876">MAGAANGPDDSAENETTDRSLVARLREGDESAASELYRRYAGRLHGLADRQMSAGIRRTHEPDDIVQSAFRSLFRGVSSGSYDAPEGNSLWSLLAVIAIHKVRRKASRDRSVAATSFVQPDGEPSSSQEIAGTISEQQFECSLSEAIEFLQPQEREIVGMRVQGFTVEEISARVDRSCRTVERTLQRIREKLSEKLEADWLAEDSSG</sequence>
<comment type="caution">
    <text evidence="8">The sequence shown here is derived from an EMBL/GenBank/DDBJ whole genome shotgun (WGS) entry which is preliminary data.</text>
</comment>
<protein>
    <submittedName>
        <fullName evidence="8">RNA polymerase sigma factor</fullName>
    </submittedName>
</protein>
<evidence type="ECO:0000256" key="6">
    <source>
        <dbReference type="SAM" id="MobiDB-lite"/>
    </source>
</evidence>
<dbReference type="InterPro" id="IPR039425">
    <property type="entry name" value="RNA_pol_sigma-70-like"/>
</dbReference>
<keyword evidence="3" id="KW-0731">Sigma factor</keyword>
<organism evidence="8 9">
    <name type="scientific">Planctomyces bekefii</name>
    <dbReference type="NCBI Taxonomy" id="1653850"/>
    <lineage>
        <taxon>Bacteria</taxon>
        <taxon>Pseudomonadati</taxon>
        <taxon>Planctomycetota</taxon>
        <taxon>Planctomycetia</taxon>
        <taxon>Planctomycetales</taxon>
        <taxon>Planctomycetaceae</taxon>
        <taxon>Planctomyces</taxon>
    </lineage>
</organism>
<dbReference type="InterPro" id="IPR036388">
    <property type="entry name" value="WH-like_DNA-bd_sf"/>
</dbReference>
<accession>A0A5C6M6J0</accession>
<dbReference type="InterPro" id="IPR013324">
    <property type="entry name" value="RNA_pol_sigma_r3/r4-like"/>
</dbReference>
<keyword evidence="2" id="KW-0805">Transcription regulation</keyword>
<dbReference type="GO" id="GO:0003677">
    <property type="term" value="F:DNA binding"/>
    <property type="evidence" value="ECO:0007669"/>
    <property type="project" value="UniProtKB-KW"/>
</dbReference>
<reference evidence="8 9" key="2">
    <citation type="submission" date="2019-08" db="EMBL/GenBank/DDBJ databases">
        <authorList>
            <person name="Henke P."/>
        </authorList>
    </citation>
    <scope>NUCLEOTIDE SEQUENCE [LARGE SCALE GENOMIC DNA]</scope>
    <source>
        <strain evidence="8">Phe10_nw2017</strain>
    </source>
</reference>
<dbReference type="EMBL" id="SRHE01000185">
    <property type="protein sequence ID" value="TWW09759.1"/>
    <property type="molecule type" value="Genomic_DNA"/>
</dbReference>
<gene>
    <name evidence="8" type="ORF">E3A20_11130</name>
</gene>
<dbReference type="InterPro" id="IPR014284">
    <property type="entry name" value="RNA_pol_sigma-70_dom"/>
</dbReference>
<dbReference type="PANTHER" id="PTHR43133">
    <property type="entry name" value="RNA POLYMERASE ECF-TYPE SIGMA FACTO"/>
    <property type="match status" value="1"/>
</dbReference>
<evidence type="ECO:0000256" key="1">
    <source>
        <dbReference type="ARBA" id="ARBA00010641"/>
    </source>
</evidence>
<name>A0A5C6M6J0_9PLAN</name>